<reference evidence="2" key="1">
    <citation type="submission" date="2021-12" db="EMBL/GenBank/DDBJ databases">
        <title>Comparative genomics, transcriptomics and evolutionary studies reveal genomic signatures of adaptation to plant cell wall in hemibiotrophic fungi.</title>
        <authorList>
            <consortium name="DOE Joint Genome Institute"/>
            <person name="Baroncelli R."/>
            <person name="Diaz J.F."/>
            <person name="Benocci T."/>
            <person name="Peng M."/>
            <person name="Battaglia E."/>
            <person name="Haridas S."/>
            <person name="Andreopoulos W."/>
            <person name="Labutti K."/>
            <person name="Pangilinan J."/>
            <person name="Floch G.L."/>
            <person name="Makela M.R."/>
            <person name="Henrissat B."/>
            <person name="Grigoriev I.V."/>
            <person name="Crouch J.A."/>
            <person name="De Vries R.P."/>
            <person name="Sukno S.A."/>
            <person name="Thon M.R."/>
        </authorList>
    </citation>
    <scope>NUCLEOTIDE SEQUENCE</scope>
    <source>
        <strain evidence="2">CBS 112980</strain>
    </source>
</reference>
<keyword evidence="3" id="KW-1185">Reference proteome</keyword>
<feature type="signal peptide" evidence="1">
    <location>
        <begin position="1"/>
        <end position="18"/>
    </location>
</feature>
<dbReference type="Proteomes" id="UP001244207">
    <property type="component" value="Unassembled WGS sequence"/>
</dbReference>
<feature type="chain" id="PRO_5042228374" evidence="1">
    <location>
        <begin position="19"/>
        <end position="100"/>
    </location>
</feature>
<evidence type="ECO:0000313" key="3">
    <source>
        <dbReference type="Proteomes" id="UP001244207"/>
    </source>
</evidence>
<accession>A0AAD8XB29</accession>
<protein>
    <submittedName>
        <fullName evidence="2">Uncharacterized protein</fullName>
    </submittedName>
</protein>
<evidence type="ECO:0000256" key="1">
    <source>
        <dbReference type="SAM" id="SignalP"/>
    </source>
</evidence>
<dbReference type="GeneID" id="85398983"/>
<proteinExistence type="predicted"/>
<name>A0AAD8XB29_GLOAC</name>
<evidence type="ECO:0000313" key="2">
    <source>
        <dbReference type="EMBL" id="KAK1704419.1"/>
    </source>
</evidence>
<dbReference type="AlphaFoldDB" id="A0AAD8XB29"/>
<dbReference type="EMBL" id="JAHMHS010000264">
    <property type="protein sequence ID" value="KAK1704419.1"/>
    <property type="molecule type" value="Genomic_DNA"/>
</dbReference>
<dbReference type="RefSeq" id="XP_060357431.1">
    <property type="nucleotide sequence ID" value="XM_060515085.1"/>
</dbReference>
<sequence length="100" mass="10721">MKPSLFLTVFALALASEACDTYKYCHCTNQDGSANDSATTSACASGDPIIYDRGFAECKHYDNYVYVVKAINNCDFRKACNAKGAVGDSSCRAKVGIGKK</sequence>
<keyword evidence="1" id="KW-0732">Signal</keyword>
<comment type="caution">
    <text evidence="2">The sequence shown here is derived from an EMBL/GenBank/DDBJ whole genome shotgun (WGS) entry which is preliminary data.</text>
</comment>
<organism evidence="2 3">
    <name type="scientific">Glomerella acutata</name>
    <name type="common">Colletotrichum acutatum</name>
    <dbReference type="NCBI Taxonomy" id="27357"/>
    <lineage>
        <taxon>Eukaryota</taxon>
        <taxon>Fungi</taxon>
        <taxon>Dikarya</taxon>
        <taxon>Ascomycota</taxon>
        <taxon>Pezizomycotina</taxon>
        <taxon>Sordariomycetes</taxon>
        <taxon>Hypocreomycetidae</taxon>
        <taxon>Glomerellales</taxon>
        <taxon>Glomerellaceae</taxon>
        <taxon>Colletotrichum</taxon>
        <taxon>Colletotrichum acutatum species complex</taxon>
    </lineage>
</organism>
<gene>
    <name evidence="2" type="ORF">BDZ83DRAFT_758765</name>
</gene>